<keyword evidence="5" id="KW-0865">Zymogen</keyword>
<evidence type="ECO:0008006" key="11">
    <source>
        <dbReference type="Google" id="ProtNLM"/>
    </source>
</evidence>
<keyword evidence="3" id="KW-0210">Decarboxylase</keyword>
<accession>A0A1G2DY75</accession>
<dbReference type="SUPFAM" id="SSF50692">
    <property type="entry name" value="ADC-like"/>
    <property type="match status" value="1"/>
</dbReference>
<evidence type="ECO:0000256" key="1">
    <source>
        <dbReference type="ARBA" id="ARBA00022490"/>
    </source>
</evidence>
<gene>
    <name evidence="9" type="ORF">A2V72_00780</name>
</gene>
<keyword evidence="2" id="KW-0566">Pantothenate biosynthesis</keyword>
<evidence type="ECO:0000256" key="8">
    <source>
        <dbReference type="ARBA" id="ARBA00023317"/>
    </source>
</evidence>
<evidence type="ECO:0000256" key="7">
    <source>
        <dbReference type="ARBA" id="ARBA00023270"/>
    </source>
</evidence>
<evidence type="ECO:0000256" key="2">
    <source>
        <dbReference type="ARBA" id="ARBA00022655"/>
    </source>
</evidence>
<protein>
    <recommendedName>
        <fullName evidence="11">Aspartate 1-decarboxylase</fullName>
    </recommendedName>
</protein>
<comment type="caution">
    <text evidence="9">The sequence shown here is derived from an EMBL/GenBank/DDBJ whole genome shotgun (WGS) entry which is preliminary data.</text>
</comment>
<dbReference type="GO" id="GO:0015940">
    <property type="term" value="P:pantothenate biosynthetic process"/>
    <property type="evidence" value="ECO:0007669"/>
    <property type="project" value="UniProtKB-KW"/>
</dbReference>
<dbReference type="Pfam" id="PF02261">
    <property type="entry name" value="Asp_decarbox"/>
    <property type="match status" value="1"/>
</dbReference>
<reference evidence="9 10" key="1">
    <citation type="journal article" date="2016" name="Nat. Commun.">
        <title>Thousands of microbial genomes shed light on interconnected biogeochemical processes in an aquifer system.</title>
        <authorList>
            <person name="Anantharaman K."/>
            <person name="Brown C.T."/>
            <person name="Hug L.A."/>
            <person name="Sharon I."/>
            <person name="Castelle C.J."/>
            <person name="Probst A.J."/>
            <person name="Thomas B.C."/>
            <person name="Singh A."/>
            <person name="Wilkins M.J."/>
            <person name="Karaoz U."/>
            <person name="Brodie E.L."/>
            <person name="Williams K.H."/>
            <person name="Hubbard S.S."/>
            <person name="Banfield J.F."/>
        </authorList>
    </citation>
    <scope>NUCLEOTIDE SEQUENCE [LARGE SCALE GENOMIC DNA]</scope>
</reference>
<evidence type="ECO:0000256" key="3">
    <source>
        <dbReference type="ARBA" id="ARBA00022793"/>
    </source>
</evidence>
<dbReference type="EMBL" id="MHLW01000023">
    <property type="protein sequence ID" value="OGZ17858.1"/>
    <property type="molecule type" value="Genomic_DNA"/>
</dbReference>
<dbReference type="GO" id="GO:0006523">
    <property type="term" value="P:alanine biosynthetic process"/>
    <property type="evidence" value="ECO:0007669"/>
    <property type="project" value="InterPro"/>
</dbReference>
<name>A0A1G2DY75_9BACT</name>
<dbReference type="InterPro" id="IPR003190">
    <property type="entry name" value="Asp_decarbox"/>
</dbReference>
<evidence type="ECO:0000313" key="9">
    <source>
        <dbReference type="EMBL" id="OGZ17858.1"/>
    </source>
</evidence>
<keyword evidence="4" id="KW-0068">Autocatalytic cleavage</keyword>
<dbReference type="InterPro" id="IPR009010">
    <property type="entry name" value="Asp_de-COase-like_dom_sf"/>
</dbReference>
<dbReference type="PANTHER" id="PTHR21012">
    <property type="entry name" value="ASPARTATE 1-DECARBOXYLASE"/>
    <property type="match status" value="1"/>
</dbReference>
<dbReference type="PANTHER" id="PTHR21012:SF0">
    <property type="entry name" value="ASPARTATE 1-DECARBOXYLASE"/>
    <property type="match status" value="1"/>
</dbReference>
<dbReference type="GO" id="GO:0004068">
    <property type="term" value="F:aspartate 1-decarboxylase activity"/>
    <property type="evidence" value="ECO:0007669"/>
    <property type="project" value="InterPro"/>
</dbReference>
<evidence type="ECO:0000256" key="6">
    <source>
        <dbReference type="ARBA" id="ARBA00023239"/>
    </source>
</evidence>
<keyword evidence="1" id="KW-0963">Cytoplasm</keyword>
<organism evidence="9 10">
    <name type="scientific">Candidatus Nealsonbacteria bacterium RBG_13_37_56</name>
    <dbReference type="NCBI Taxonomy" id="1801661"/>
    <lineage>
        <taxon>Bacteria</taxon>
        <taxon>Candidatus Nealsoniibacteriota</taxon>
    </lineage>
</organism>
<keyword evidence="8" id="KW-0670">Pyruvate</keyword>
<proteinExistence type="predicted"/>
<dbReference type="Proteomes" id="UP000178893">
    <property type="component" value="Unassembled WGS sequence"/>
</dbReference>
<evidence type="ECO:0000313" key="10">
    <source>
        <dbReference type="Proteomes" id="UP000178893"/>
    </source>
</evidence>
<dbReference type="AlphaFoldDB" id="A0A1G2DY75"/>
<sequence length="113" mass="12548">MIRFVCKSVIHNLVVTKAHSYCEGSIILDEALMRAADIMDGERVLVANVTRGNRMETYAVSGERNSGIVETSGSMSYLAKVGDVICVMTFTATEKPEEIKRIDLNLHKKNNKL</sequence>
<dbReference type="Gene3D" id="2.40.40.20">
    <property type="match status" value="1"/>
</dbReference>
<keyword evidence="7" id="KW-0704">Schiff base</keyword>
<evidence type="ECO:0000256" key="5">
    <source>
        <dbReference type="ARBA" id="ARBA00023145"/>
    </source>
</evidence>
<dbReference type="GO" id="GO:0005829">
    <property type="term" value="C:cytosol"/>
    <property type="evidence" value="ECO:0007669"/>
    <property type="project" value="TreeGrafter"/>
</dbReference>
<keyword evidence="6" id="KW-0456">Lyase</keyword>
<evidence type="ECO:0000256" key="4">
    <source>
        <dbReference type="ARBA" id="ARBA00022813"/>
    </source>
</evidence>